<keyword evidence="1" id="KW-0812">Transmembrane</keyword>
<dbReference type="Proteomes" id="UP000029507">
    <property type="component" value="Chromosome"/>
</dbReference>
<reference evidence="2 3" key="1">
    <citation type="submission" date="2014-08" db="EMBL/GenBank/DDBJ databases">
        <title>Comparative genomics of the Paenibacillus odorifer group.</title>
        <authorList>
            <person name="den Bakker H.C."/>
            <person name="Tsai Y.-C."/>
            <person name="Martin N."/>
            <person name="Korlach J."/>
            <person name="Wiedmann M."/>
        </authorList>
    </citation>
    <scope>NUCLEOTIDE SEQUENCE [LARGE SCALE GENOMIC DNA]</scope>
    <source>
        <strain evidence="2 3">DSM 14472</strain>
    </source>
</reference>
<sequence>MSTVAFILVLIVAAEHLYIMILEMFLFGTPVFKRTFRTPDSLMRDRNVKVMMANQGLYNGFLAAGLLWGLFFAGDSGRSIQLFFVCCVIIAAWFGGFTAQRSIIVKQGLPAMAALVFLLLS</sequence>
<organism evidence="2 3">
    <name type="scientific">Paenibacillus stellifer</name>
    <dbReference type="NCBI Taxonomy" id="169760"/>
    <lineage>
        <taxon>Bacteria</taxon>
        <taxon>Bacillati</taxon>
        <taxon>Bacillota</taxon>
        <taxon>Bacilli</taxon>
        <taxon>Bacillales</taxon>
        <taxon>Paenibacillaceae</taxon>
        <taxon>Paenibacillus</taxon>
    </lineage>
</organism>
<dbReference type="EMBL" id="CP009286">
    <property type="protein sequence ID" value="AIQ65313.1"/>
    <property type="molecule type" value="Genomic_DNA"/>
</dbReference>
<feature type="transmembrane region" description="Helical" evidence="1">
    <location>
        <begin position="6"/>
        <end position="32"/>
    </location>
</feature>
<keyword evidence="1" id="KW-0472">Membrane</keyword>
<dbReference type="PANTHER" id="PTHR38446">
    <property type="entry name" value="BLL0914 PROTEIN"/>
    <property type="match status" value="1"/>
</dbReference>
<name>A0A089M1E3_9BACL</name>
<evidence type="ECO:0000313" key="3">
    <source>
        <dbReference type="Proteomes" id="UP000029507"/>
    </source>
</evidence>
<dbReference type="PANTHER" id="PTHR38446:SF1">
    <property type="entry name" value="BLL0914 PROTEIN"/>
    <property type="match status" value="1"/>
</dbReference>
<dbReference type="OrthoDB" id="9803832at2"/>
<evidence type="ECO:0000313" key="2">
    <source>
        <dbReference type="EMBL" id="AIQ65313.1"/>
    </source>
</evidence>
<accession>A0A089M1E3</accession>
<protein>
    <submittedName>
        <fullName evidence="2">Membrane protein</fullName>
    </submittedName>
</protein>
<dbReference type="KEGG" id="pste:PSTEL_21485"/>
<gene>
    <name evidence="2" type="ORF">PSTEL_21485</name>
</gene>
<dbReference type="Pfam" id="PF06993">
    <property type="entry name" value="DUF1304"/>
    <property type="match status" value="1"/>
</dbReference>
<evidence type="ECO:0000256" key="1">
    <source>
        <dbReference type="SAM" id="Phobius"/>
    </source>
</evidence>
<keyword evidence="1" id="KW-1133">Transmembrane helix</keyword>
<keyword evidence="3" id="KW-1185">Reference proteome</keyword>
<dbReference type="AlphaFoldDB" id="A0A089M1E3"/>
<feature type="transmembrane region" description="Helical" evidence="1">
    <location>
        <begin position="79"/>
        <end position="96"/>
    </location>
</feature>
<dbReference type="HOGENOM" id="CLU_129819_0_1_9"/>
<dbReference type="RefSeq" id="WP_038698266.1">
    <property type="nucleotide sequence ID" value="NZ_CP009286.1"/>
</dbReference>
<proteinExistence type="predicted"/>
<feature type="transmembrane region" description="Helical" evidence="1">
    <location>
        <begin position="53"/>
        <end position="73"/>
    </location>
</feature>
<dbReference type="InterPro" id="IPR009732">
    <property type="entry name" value="DUF1304"/>
</dbReference>